<dbReference type="GO" id="GO:0004040">
    <property type="term" value="F:amidase activity"/>
    <property type="evidence" value="ECO:0007669"/>
    <property type="project" value="UniProtKB-EC"/>
</dbReference>
<accession>A0A2H3K1L7</accession>
<reference evidence="7 8" key="1">
    <citation type="journal article" date="2012" name="Science">
        <title>The Paleozoic origin of enzymatic lignin decomposition reconstructed from 31 fungal genomes.</title>
        <authorList>
            <person name="Floudas D."/>
            <person name="Binder M."/>
            <person name="Riley R."/>
            <person name="Barry K."/>
            <person name="Blanchette R.A."/>
            <person name="Henrissat B."/>
            <person name="Martinez A.T."/>
            <person name="Otillar R."/>
            <person name="Spatafora J.W."/>
            <person name="Yadav J.S."/>
            <person name="Aerts A."/>
            <person name="Benoit I."/>
            <person name="Boyd A."/>
            <person name="Carlson A."/>
            <person name="Copeland A."/>
            <person name="Coutinho P.M."/>
            <person name="de Vries R.P."/>
            <person name="Ferreira P."/>
            <person name="Findley K."/>
            <person name="Foster B."/>
            <person name="Gaskell J."/>
            <person name="Glotzer D."/>
            <person name="Gorecki P."/>
            <person name="Heitman J."/>
            <person name="Hesse C."/>
            <person name="Hori C."/>
            <person name="Igarashi K."/>
            <person name="Jurgens J.A."/>
            <person name="Kallen N."/>
            <person name="Kersten P."/>
            <person name="Kohler A."/>
            <person name="Kuees U."/>
            <person name="Kumar T.K.A."/>
            <person name="Kuo A."/>
            <person name="LaButti K."/>
            <person name="Larrondo L.F."/>
            <person name="Lindquist E."/>
            <person name="Ling A."/>
            <person name="Lombard V."/>
            <person name="Lucas S."/>
            <person name="Lundell T."/>
            <person name="Martin R."/>
            <person name="McLaughlin D.J."/>
            <person name="Morgenstern I."/>
            <person name="Morin E."/>
            <person name="Murat C."/>
            <person name="Nagy L.G."/>
            <person name="Nolan M."/>
            <person name="Ohm R.A."/>
            <person name="Patyshakuliyeva A."/>
            <person name="Rokas A."/>
            <person name="Ruiz-Duenas F.J."/>
            <person name="Sabat G."/>
            <person name="Salamov A."/>
            <person name="Samejima M."/>
            <person name="Schmutz J."/>
            <person name="Slot J.C."/>
            <person name="St John F."/>
            <person name="Stenlid J."/>
            <person name="Sun H."/>
            <person name="Sun S."/>
            <person name="Syed K."/>
            <person name="Tsang A."/>
            <person name="Wiebenga A."/>
            <person name="Young D."/>
            <person name="Pisabarro A."/>
            <person name="Eastwood D.C."/>
            <person name="Martin F."/>
            <person name="Cullen D."/>
            <person name="Grigoriev I.V."/>
            <person name="Hibbett D.S."/>
        </authorList>
    </citation>
    <scope>NUCLEOTIDE SEQUENCE [LARGE SCALE GENOMIC DNA]</scope>
    <source>
        <strain evidence="7 8">MD-104</strain>
    </source>
</reference>
<dbReference type="EMBL" id="KB468168">
    <property type="protein sequence ID" value="PCH45079.1"/>
    <property type="molecule type" value="Genomic_DNA"/>
</dbReference>
<gene>
    <name evidence="7" type="ORF">WOLCODRAFT_106066</name>
</gene>
<comment type="catalytic activity">
    <reaction evidence="1">
        <text>a monocarboxylic acid amide + H2O = a monocarboxylate + NH4(+)</text>
        <dbReference type="Rhea" id="RHEA:12020"/>
        <dbReference type="ChEBI" id="CHEBI:15377"/>
        <dbReference type="ChEBI" id="CHEBI:28938"/>
        <dbReference type="ChEBI" id="CHEBI:35757"/>
        <dbReference type="ChEBI" id="CHEBI:83628"/>
        <dbReference type="EC" id="3.5.1.4"/>
    </reaction>
</comment>
<evidence type="ECO:0000256" key="1">
    <source>
        <dbReference type="ARBA" id="ARBA00001311"/>
    </source>
</evidence>
<feature type="domain" description="Amidase" evidence="6">
    <location>
        <begin position="63"/>
        <end position="533"/>
    </location>
</feature>
<dbReference type="InterPro" id="IPR036928">
    <property type="entry name" value="AS_sf"/>
</dbReference>
<dbReference type="FunFam" id="3.90.1300.10:FF:000003">
    <property type="entry name" value="Amidase signature enzyme"/>
    <property type="match status" value="1"/>
</dbReference>
<dbReference type="Gene3D" id="3.90.1300.10">
    <property type="entry name" value="Amidase signature (AS) domain"/>
    <property type="match status" value="1"/>
</dbReference>
<dbReference type="PANTHER" id="PTHR46072:SF10">
    <property type="entry name" value="ACETAMIDASE"/>
    <property type="match status" value="1"/>
</dbReference>
<dbReference type="InterPro" id="IPR023631">
    <property type="entry name" value="Amidase_dom"/>
</dbReference>
<evidence type="ECO:0000256" key="5">
    <source>
        <dbReference type="PIRSR" id="PIRSR001221-1"/>
    </source>
</evidence>
<organism evidence="7 8">
    <name type="scientific">Wolfiporia cocos (strain MD-104)</name>
    <name type="common">Brown rot fungus</name>
    <dbReference type="NCBI Taxonomy" id="742152"/>
    <lineage>
        <taxon>Eukaryota</taxon>
        <taxon>Fungi</taxon>
        <taxon>Dikarya</taxon>
        <taxon>Basidiomycota</taxon>
        <taxon>Agaricomycotina</taxon>
        <taxon>Agaricomycetes</taxon>
        <taxon>Polyporales</taxon>
        <taxon>Phaeolaceae</taxon>
        <taxon>Wolfiporia</taxon>
    </lineage>
</organism>
<feature type="active site" description="Acyl-ester intermediate" evidence="5">
    <location>
        <position position="208"/>
    </location>
</feature>
<dbReference type="PANTHER" id="PTHR46072">
    <property type="entry name" value="AMIDASE-RELATED-RELATED"/>
    <property type="match status" value="1"/>
</dbReference>
<dbReference type="OrthoDB" id="6428749at2759"/>
<dbReference type="PROSITE" id="PS00571">
    <property type="entry name" value="AMIDASES"/>
    <property type="match status" value="1"/>
</dbReference>
<evidence type="ECO:0000313" key="8">
    <source>
        <dbReference type="Proteomes" id="UP000218811"/>
    </source>
</evidence>
<dbReference type="STRING" id="742152.A0A2H3K1L7"/>
<protein>
    <recommendedName>
        <fullName evidence="3">amidase</fullName>
        <ecNumber evidence="3">3.5.1.4</ecNumber>
    </recommendedName>
</protein>
<dbReference type="Proteomes" id="UP000218811">
    <property type="component" value="Unassembled WGS sequence"/>
</dbReference>
<evidence type="ECO:0000256" key="2">
    <source>
        <dbReference type="ARBA" id="ARBA00009199"/>
    </source>
</evidence>
<evidence type="ECO:0000259" key="6">
    <source>
        <dbReference type="Pfam" id="PF01425"/>
    </source>
</evidence>
<feature type="active site" description="Charge relay system" evidence="5">
    <location>
        <position position="109"/>
    </location>
</feature>
<dbReference type="InterPro" id="IPR020556">
    <property type="entry name" value="Amidase_CS"/>
</dbReference>
<evidence type="ECO:0000256" key="3">
    <source>
        <dbReference type="ARBA" id="ARBA00012922"/>
    </source>
</evidence>
<dbReference type="AlphaFoldDB" id="A0A2H3K1L7"/>
<feature type="active site" description="Charge relay system" evidence="5">
    <location>
        <position position="184"/>
    </location>
</feature>
<evidence type="ECO:0000313" key="7">
    <source>
        <dbReference type="EMBL" id="PCH45079.1"/>
    </source>
</evidence>
<dbReference type="Pfam" id="PF01425">
    <property type="entry name" value="Amidase"/>
    <property type="match status" value="1"/>
</dbReference>
<name>A0A2H3K1L7_WOLCO</name>
<comment type="similarity">
    <text evidence="2">Belongs to the amidase family.</text>
</comment>
<keyword evidence="4" id="KW-0378">Hydrolase</keyword>
<keyword evidence="8" id="KW-1185">Reference proteome</keyword>
<evidence type="ECO:0000256" key="4">
    <source>
        <dbReference type="ARBA" id="ARBA00022801"/>
    </source>
</evidence>
<proteinExistence type="inferred from homology"/>
<dbReference type="PIRSF" id="PIRSF001221">
    <property type="entry name" value="Amidase_fungi"/>
    <property type="match status" value="1"/>
</dbReference>
<dbReference type="SUPFAM" id="SSF75304">
    <property type="entry name" value="Amidase signature (AS) enzymes"/>
    <property type="match status" value="1"/>
</dbReference>
<sequence length="556" mass="61533">MFSYLAHRHACYVKLQERQDRIQSLPDIYHAPLTATDKEILAKPVAEIVAAVQSGSLDPTVVLVAYAKKALKAQGATNCLTEILIPKAEKWAEACNLKGPLAGMPVSLKDEISVEGFDATIGYSAWVGRPMRNSGAVVKLLLDAGAIPFVKTNVPVTMMTFECANDVFGVTTNPHHKGFVPGGSSGGEAALLAYGGSRIGVGSDGAGSVRAPSHYSGTYAIKASSTRFLKAGNTSTSLPGEEGIPLAFSPMSRTLEDLETFWRAVMSMKPWEYDPSVVPVPWREVKLSSLNRPVRWGVMWDDGVVTPSPACRRALHEVASTLEAHGHEVVPIEPPSPFEGLKLAGQLMYADGAQCLIKPMRTGEFNDPGVKEAISMFRAPRLYKRLYAWYLRHIRRDELYAQLVENWYAKTMPEFLALVAQREAYRERWFEFVRDQGLDFILTVPNALPAVPHGGMREGWKACGYTFLWNLLDYSAGVLPVTHVDQTRDTLESFKPRNAIERGAYRSYDAEKMHGLPVGVQIVGRRLQEEKVLEGMKIVKNLLQEDGKAYELFEED</sequence>
<dbReference type="EC" id="3.5.1.4" evidence="3"/>